<feature type="transmembrane region" description="Helical" evidence="1">
    <location>
        <begin position="114"/>
        <end position="137"/>
    </location>
</feature>
<dbReference type="Proteomes" id="UP000195897">
    <property type="component" value="Unassembled WGS sequence"/>
</dbReference>
<feature type="transmembrane region" description="Helical" evidence="1">
    <location>
        <begin position="16"/>
        <end position="32"/>
    </location>
</feature>
<keyword evidence="1" id="KW-0472">Membrane</keyword>
<feature type="transmembrane region" description="Helical" evidence="1">
    <location>
        <begin position="149"/>
        <end position="171"/>
    </location>
</feature>
<reference evidence="3" key="1">
    <citation type="submission" date="2017-04" db="EMBL/GenBank/DDBJ databases">
        <title>Function of individual gut microbiota members based on whole genome sequencing of pure cultures obtained from chicken caecum.</title>
        <authorList>
            <person name="Medvecky M."/>
            <person name="Cejkova D."/>
            <person name="Polansky O."/>
            <person name="Karasova D."/>
            <person name="Kubasova T."/>
            <person name="Cizek A."/>
            <person name="Rychlik I."/>
        </authorList>
    </citation>
    <scope>NUCLEOTIDE SEQUENCE [LARGE SCALE GENOMIC DNA]</scope>
    <source>
        <strain evidence="3">An180</strain>
    </source>
</reference>
<keyword evidence="1" id="KW-0812">Transmembrane</keyword>
<evidence type="ECO:0008006" key="4">
    <source>
        <dbReference type="Google" id="ProtNLM"/>
    </source>
</evidence>
<name>A0A1Y4LEH0_9FIRM</name>
<dbReference type="AlphaFoldDB" id="A0A1Y4LEH0"/>
<evidence type="ECO:0000256" key="1">
    <source>
        <dbReference type="SAM" id="Phobius"/>
    </source>
</evidence>
<dbReference type="EMBL" id="NFKK01000005">
    <property type="protein sequence ID" value="OUP53211.1"/>
    <property type="molecule type" value="Genomic_DNA"/>
</dbReference>
<dbReference type="InterPro" id="IPR025699">
    <property type="entry name" value="ABC2_memb-like"/>
</dbReference>
<feature type="transmembrane region" description="Helical" evidence="1">
    <location>
        <begin position="191"/>
        <end position="213"/>
    </location>
</feature>
<evidence type="ECO:0000313" key="3">
    <source>
        <dbReference type="Proteomes" id="UP000195897"/>
    </source>
</evidence>
<accession>A0A1Y4LEH0</accession>
<protein>
    <recommendedName>
        <fullName evidence="4">ABC-2 transporter permease</fullName>
    </recommendedName>
</protein>
<dbReference type="RefSeq" id="WP_087372070.1">
    <property type="nucleotide sequence ID" value="NZ_NFKK01000005.1"/>
</dbReference>
<feature type="transmembrane region" description="Helical" evidence="1">
    <location>
        <begin position="82"/>
        <end position="102"/>
    </location>
</feature>
<comment type="caution">
    <text evidence="2">The sequence shown here is derived from an EMBL/GenBank/DDBJ whole genome shotgun (WGS) entry which is preliminary data.</text>
</comment>
<dbReference type="Pfam" id="PF13346">
    <property type="entry name" value="ABC2_membrane_5"/>
    <property type="match status" value="1"/>
</dbReference>
<sequence length="219" mass="24231">MYALLLKDILALKRTLRIYAAFLVIYCAIGIFSGNSSFFMAFITVLSIMLPINAMTIDKGCHWNAYAACLPIPRSMGVLSKYILAGLGILAAIVPCLVYLLIDRYTDLITDPTSWSEIILMITLGLTILAFQMPFLFRFGPERGRFASMAALLLLCLGLPILVMKGNVIAVHETFVQNIITHMAGFFQPRMWVLIVGALMLNVLSAVISIAIVNRHDVD</sequence>
<gene>
    <name evidence="2" type="ORF">B5F17_06470</name>
</gene>
<organism evidence="2 3">
    <name type="scientific">Butyricicoccus pullicaecorum</name>
    <dbReference type="NCBI Taxonomy" id="501571"/>
    <lineage>
        <taxon>Bacteria</taxon>
        <taxon>Bacillati</taxon>
        <taxon>Bacillota</taxon>
        <taxon>Clostridia</taxon>
        <taxon>Eubacteriales</taxon>
        <taxon>Butyricicoccaceae</taxon>
        <taxon>Butyricicoccus</taxon>
    </lineage>
</organism>
<proteinExistence type="predicted"/>
<keyword evidence="1" id="KW-1133">Transmembrane helix</keyword>
<evidence type="ECO:0000313" key="2">
    <source>
        <dbReference type="EMBL" id="OUP53211.1"/>
    </source>
</evidence>